<evidence type="ECO:0000259" key="5">
    <source>
        <dbReference type="PROSITE" id="PS50893"/>
    </source>
</evidence>
<evidence type="ECO:0000256" key="2">
    <source>
        <dbReference type="ARBA" id="ARBA00022448"/>
    </source>
</evidence>
<dbReference type="PANTHER" id="PTHR43335:SF2">
    <property type="entry name" value="ABC TRANSPORTER, ATP-BINDING PROTEIN"/>
    <property type="match status" value="1"/>
</dbReference>
<comment type="similarity">
    <text evidence="1">Belongs to the ABC transporter superfamily.</text>
</comment>
<dbReference type="GO" id="GO:0005524">
    <property type="term" value="F:ATP binding"/>
    <property type="evidence" value="ECO:0007669"/>
    <property type="project" value="UniProtKB-KW"/>
</dbReference>
<evidence type="ECO:0000256" key="1">
    <source>
        <dbReference type="ARBA" id="ARBA00005417"/>
    </source>
</evidence>
<dbReference type="InterPro" id="IPR003593">
    <property type="entry name" value="AAA+_ATPase"/>
</dbReference>
<feature type="domain" description="ABC transporter" evidence="5">
    <location>
        <begin position="6"/>
        <end position="234"/>
    </location>
</feature>
<keyword evidence="2" id="KW-0813">Transport</keyword>
<evidence type="ECO:0000256" key="3">
    <source>
        <dbReference type="ARBA" id="ARBA00022741"/>
    </source>
</evidence>
<dbReference type="AlphaFoldDB" id="A0A854D8G8"/>
<accession>A0A854D8G8</accession>
<sequence length="255" mass="27182">MSNSILDVDNLFVSLRKTPVLREVNLSCGPGVTALVGANGSGKSTLLRAVLGLVPLTSGTIFVDGIDLRSGLRRARRKMGYLPQGPSFPGSFTAVDALYYAAWLQEMGVNDAQRAVNNIVSSFNLTEVIDRPLESLSGGTRQRVLLGQAVIHQPPLVLLDEPTSGLDLTQQASFRAAISRLSQASTVLLSTHHTDDVELLANRVLVLSQGRLVWRGSVDELESRAGDEVQGGRRLRLESSISALIGARVGGNDGG</sequence>
<dbReference type="Proteomes" id="UP000187035">
    <property type="component" value="Unassembled WGS sequence"/>
</dbReference>
<proteinExistence type="inferred from homology"/>
<dbReference type="InterPro" id="IPR003439">
    <property type="entry name" value="ABC_transporter-like_ATP-bd"/>
</dbReference>
<dbReference type="InterPro" id="IPR027417">
    <property type="entry name" value="P-loop_NTPase"/>
</dbReference>
<organism evidence="6 7">
    <name type="scientific">Actinomyces naeslundii</name>
    <dbReference type="NCBI Taxonomy" id="1655"/>
    <lineage>
        <taxon>Bacteria</taxon>
        <taxon>Bacillati</taxon>
        <taxon>Actinomycetota</taxon>
        <taxon>Actinomycetes</taxon>
        <taxon>Actinomycetales</taxon>
        <taxon>Actinomycetaceae</taxon>
        <taxon>Actinomyces</taxon>
    </lineage>
</organism>
<reference evidence="6 7" key="1">
    <citation type="submission" date="2016-12" db="EMBL/GenBank/DDBJ databases">
        <title>Genomic comparison of strains in the 'Actinomyces naeslundii' group.</title>
        <authorList>
            <person name="Mughal S.R."/>
            <person name="Do T."/>
            <person name="Gilbert S.C."/>
            <person name="Witherden E.A."/>
            <person name="Didelot X."/>
            <person name="Beighton D."/>
        </authorList>
    </citation>
    <scope>NUCLEOTIDE SEQUENCE [LARGE SCALE GENOMIC DNA]</scope>
    <source>
        <strain evidence="6 7">NCTC 10301</strain>
    </source>
</reference>
<dbReference type="EMBL" id="MSRR01000006">
    <property type="protein sequence ID" value="OMG37835.1"/>
    <property type="molecule type" value="Genomic_DNA"/>
</dbReference>
<evidence type="ECO:0000313" key="6">
    <source>
        <dbReference type="EMBL" id="OMG37835.1"/>
    </source>
</evidence>
<dbReference type="RefSeq" id="WP_003784672.1">
    <property type="nucleotide sequence ID" value="NZ_CBDEMP010000009.1"/>
</dbReference>
<dbReference type="Gene3D" id="3.40.50.300">
    <property type="entry name" value="P-loop containing nucleotide triphosphate hydrolases"/>
    <property type="match status" value="1"/>
</dbReference>
<dbReference type="GO" id="GO:0016887">
    <property type="term" value="F:ATP hydrolysis activity"/>
    <property type="evidence" value="ECO:0007669"/>
    <property type="project" value="InterPro"/>
</dbReference>
<evidence type="ECO:0000313" key="7">
    <source>
        <dbReference type="Proteomes" id="UP000187035"/>
    </source>
</evidence>
<dbReference type="GeneID" id="64257240"/>
<name>A0A854D8G8_ACTNA</name>
<dbReference type="PROSITE" id="PS50893">
    <property type="entry name" value="ABC_TRANSPORTER_2"/>
    <property type="match status" value="1"/>
</dbReference>
<comment type="caution">
    <text evidence="6">The sequence shown here is derived from an EMBL/GenBank/DDBJ whole genome shotgun (WGS) entry which is preliminary data.</text>
</comment>
<dbReference type="Pfam" id="PF00005">
    <property type="entry name" value="ABC_tran"/>
    <property type="match status" value="1"/>
</dbReference>
<gene>
    <name evidence="6" type="ORF">BKH33_03510</name>
</gene>
<evidence type="ECO:0000256" key="4">
    <source>
        <dbReference type="ARBA" id="ARBA00022840"/>
    </source>
</evidence>
<keyword evidence="3" id="KW-0547">Nucleotide-binding</keyword>
<dbReference type="PANTHER" id="PTHR43335">
    <property type="entry name" value="ABC TRANSPORTER, ATP-BINDING PROTEIN"/>
    <property type="match status" value="1"/>
</dbReference>
<dbReference type="SMART" id="SM00382">
    <property type="entry name" value="AAA"/>
    <property type="match status" value="1"/>
</dbReference>
<dbReference type="SUPFAM" id="SSF52540">
    <property type="entry name" value="P-loop containing nucleoside triphosphate hydrolases"/>
    <property type="match status" value="1"/>
</dbReference>
<protein>
    <recommendedName>
        <fullName evidence="5">ABC transporter domain-containing protein</fullName>
    </recommendedName>
</protein>
<keyword evidence="4" id="KW-0067">ATP-binding</keyword>